<evidence type="ECO:0000256" key="1">
    <source>
        <dbReference type="SAM" id="MobiDB-lite"/>
    </source>
</evidence>
<dbReference type="KEGG" id="snk:CP967_18690"/>
<proteinExistence type="predicted"/>
<keyword evidence="2" id="KW-0472">Membrane</keyword>
<evidence type="ECO:0000313" key="5">
    <source>
        <dbReference type="Proteomes" id="UP000326178"/>
    </source>
</evidence>
<dbReference type="Proteomes" id="UP000326178">
    <property type="component" value="Chromosome"/>
</dbReference>
<protein>
    <recommendedName>
        <fullName evidence="3">Putative Flp pilus-assembly TadG-like N-terminal domain-containing protein</fullName>
    </recommendedName>
</protein>
<dbReference type="EMBL" id="CP023702">
    <property type="protein sequence ID" value="QEU73750.1"/>
    <property type="molecule type" value="Genomic_DNA"/>
</dbReference>
<dbReference type="OrthoDB" id="4335608at2"/>
<dbReference type="AlphaFoldDB" id="A0A5J6FFL4"/>
<dbReference type="NCBIfam" id="TIGR03816">
    <property type="entry name" value="tadE_like_DECH"/>
    <property type="match status" value="1"/>
</dbReference>
<keyword evidence="2" id="KW-1133">Transmembrane helix</keyword>
<keyword evidence="2" id="KW-0812">Transmembrane</keyword>
<evidence type="ECO:0000256" key="2">
    <source>
        <dbReference type="SAM" id="Phobius"/>
    </source>
</evidence>
<feature type="region of interest" description="Disordered" evidence="1">
    <location>
        <begin position="108"/>
        <end position="137"/>
    </location>
</feature>
<sequence length="137" mass="13605">MRKNARNPRDRWGDQGVATVWVAVTTATLCAVFAAVLAVGQAVAARHKAGAAADLAALAAADHALDGSPAACGAAIRVADAQGAEVVRCVIQGDVADVVVRGSFGPYGPEVRSRAGPPEAGPAGGQTVLSRPGVAGR</sequence>
<dbReference type="InterPro" id="IPR028087">
    <property type="entry name" value="Tad_N"/>
</dbReference>
<gene>
    <name evidence="4" type="ORF">CP967_18690</name>
</gene>
<evidence type="ECO:0000259" key="3">
    <source>
        <dbReference type="Pfam" id="PF13400"/>
    </source>
</evidence>
<name>A0A5J6FFL4_9ACTN</name>
<dbReference type="InterPro" id="IPR021202">
    <property type="entry name" value="Rv3654c-like"/>
</dbReference>
<dbReference type="Pfam" id="PF13400">
    <property type="entry name" value="Tad"/>
    <property type="match status" value="1"/>
</dbReference>
<organism evidence="4 5">
    <name type="scientific">Streptomyces nitrosporeus</name>
    <dbReference type="NCBI Taxonomy" id="28894"/>
    <lineage>
        <taxon>Bacteria</taxon>
        <taxon>Bacillati</taxon>
        <taxon>Actinomycetota</taxon>
        <taxon>Actinomycetes</taxon>
        <taxon>Kitasatosporales</taxon>
        <taxon>Streptomycetaceae</taxon>
        <taxon>Streptomyces</taxon>
    </lineage>
</organism>
<keyword evidence="5" id="KW-1185">Reference proteome</keyword>
<reference evidence="4 5" key="1">
    <citation type="submission" date="2017-09" db="EMBL/GenBank/DDBJ databases">
        <authorList>
            <person name="Lee N."/>
            <person name="Cho B.-K."/>
        </authorList>
    </citation>
    <scope>NUCLEOTIDE SEQUENCE [LARGE SCALE GENOMIC DNA]</scope>
    <source>
        <strain evidence="4 5">ATCC 12769</strain>
    </source>
</reference>
<feature type="domain" description="Putative Flp pilus-assembly TadG-like N-terminal" evidence="3">
    <location>
        <begin position="16"/>
        <end position="62"/>
    </location>
</feature>
<evidence type="ECO:0000313" key="4">
    <source>
        <dbReference type="EMBL" id="QEU73750.1"/>
    </source>
</evidence>
<feature type="transmembrane region" description="Helical" evidence="2">
    <location>
        <begin position="20"/>
        <end position="39"/>
    </location>
</feature>
<accession>A0A5J6FFL4</accession>
<dbReference type="RefSeq" id="WP_150489058.1">
    <property type="nucleotide sequence ID" value="NZ_BMUV01000032.1"/>
</dbReference>